<dbReference type="PANTHER" id="PTHR33359:SF1">
    <property type="entry name" value="MOLYBDOPTERIN SYNTHASE SULFUR CARRIER SUBUNIT"/>
    <property type="match status" value="1"/>
</dbReference>
<evidence type="ECO:0000256" key="3">
    <source>
        <dbReference type="ARBA" id="ARBA00024247"/>
    </source>
</evidence>
<dbReference type="SUPFAM" id="SSF54285">
    <property type="entry name" value="MoaD/ThiS"/>
    <property type="match status" value="1"/>
</dbReference>
<dbReference type="NCBIfam" id="TIGR01682">
    <property type="entry name" value="moaD"/>
    <property type="match status" value="1"/>
</dbReference>
<dbReference type="Proteomes" id="UP001500359">
    <property type="component" value="Unassembled WGS sequence"/>
</dbReference>
<comment type="caution">
    <text evidence="4">The sequence shown here is derived from an EMBL/GenBank/DDBJ whole genome shotgun (WGS) entry which is preliminary data.</text>
</comment>
<evidence type="ECO:0000256" key="2">
    <source>
        <dbReference type="ARBA" id="ARBA00024200"/>
    </source>
</evidence>
<dbReference type="RefSeq" id="WP_343861816.1">
    <property type="nucleotide sequence ID" value="NZ_BAAAFD010000011.1"/>
</dbReference>
<dbReference type="InterPro" id="IPR003749">
    <property type="entry name" value="ThiS/MoaD-like"/>
</dbReference>
<sequence length="81" mass="8917">MIQIKFFAMLRERIGLATLNFEYAGEKTVAEIKQQLVSKGAQWQVLAEQEVLCAVNQTLCGPESKVNDGDEIAFFPPVTGG</sequence>
<comment type="similarity">
    <text evidence="2">Belongs to the MoaD family.</text>
</comment>
<dbReference type="Pfam" id="PF02597">
    <property type="entry name" value="ThiS"/>
    <property type="match status" value="1"/>
</dbReference>
<proteinExistence type="inferred from homology"/>
<dbReference type="EMBL" id="BAAAFD010000011">
    <property type="protein sequence ID" value="GAA0859266.1"/>
    <property type="molecule type" value="Genomic_DNA"/>
</dbReference>
<dbReference type="PANTHER" id="PTHR33359">
    <property type="entry name" value="MOLYBDOPTERIN SYNTHASE SULFUR CARRIER SUBUNIT"/>
    <property type="match status" value="1"/>
</dbReference>
<protein>
    <recommendedName>
        <fullName evidence="3">Molybdopterin synthase sulfur carrier subunit</fullName>
    </recommendedName>
</protein>
<keyword evidence="1" id="KW-0547">Nucleotide-binding</keyword>
<evidence type="ECO:0000313" key="4">
    <source>
        <dbReference type="EMBL" id="GAA0859266.1"/>
    </source>
</evidence>
<evidence type="ECO:0000256" key="1">
    <source>
        <dbReference type="ARBA" id="ARBA00022741"/>
    </source>
</evidence>
<evidence type="ECO:0000313" key="5">
    <source>
        <dbReference type="Proteomes" id="UP001500359"/>
    </source>
</evidence>
<dbReference type="InterPro" id="IPR016155">
    <property type="entry name" value="Mopterin_synth/thiamin_S_b"/>
</dbReference>
<name>A0ABN1LRX2_9ALTE</name>
<dbReference type="CDD" id="cd00754">
    <property type="entry name" value="Ubl_MoaD"/>
    <property type="match status" value="1"/>
</dbReference>
<gene>
    <name evidence="4" type="primary">moaD_2</name>
    <name evidence="4" type="ORF">GCM10009114_32080</name>
</gene>
<reference evidence="4 5" key="1">
    <citation type="journal article" date="2019" name="Int. J. Syst. Evol. Microbiol.">
        <title>The Global Catalogue of Microorganisms (GCM) 10K type strain sequencing project: providing services to taxonomists for standard genome sequencing and annotation.</title>
        <authorList>
            <consortium name="The Broad Institute Genomics Platform"/>
            <consortium name="The Broad Institute Genome Sequencing Center for Infectious Disease"/>
            <person name="Wu L."/>
            <person name="Ma J."/>
        </authorList>
    </citation>
    <scope>NUCLEOTIDE SEQUENCE [LARGE SCALE GENOMIC DNA]</scope>
    <source>
        <strain evidence="4 5">JCM 15896</strain>
    </source>
</reference>
<dbReference type="InterPro" id="IPR012675">
    <property type="entry name" value="Beta-grasp_dom_sf"/>
</dbReference>
<organism evidence="4 5">
    <name type="scientific">Aliiglaciecola litoralis</name>
    <dbReference type="NCBI Taxonomy" id="582857"/>
    <lineage>
        <taxon>Bacteria</taxon>
        <taxon>Pseudomonadati</taxon>
        <taxon>Pseudomonadota</taxon>
        <taxon>Gammaproteobacteria</taxon>
        <taxon>Alteromonadales</taxon>
        <taxon>Alteromonadaceae</taxon>
        <taxon>Aliiglaciecola</taxon>
    </lineage>
</organism>
<dbReference type="Gene3D" id="3.10.20.30">
    <property type="match status" value="1"/>
</dbReference>
<keyword evidence="5" id="KW-1185">Reference proteome</keyword>
<dbReference type="InterPro" id="IPR044672">
    <property type="entry name" value="MOCS2A"/>
</dbReference>
<accession>A0ABN1LRX2</accession>